<dbReference type="InterPro" id="IPR002125">
    <property type="entry name" value="CMP_dCMP_dom"/>
</dbReference>
<dbReference type="GO" id="GO:0008270">
    <property type="term" value="F:zinc ion binding"/>
    <property type="evidence" value="ECO:0007669"/>
    <property type="project" value="InterPro"/>
</dbReference>
<dbReference type="PANTHER" id="PTHR11086:SF18">
    <property type="entry name" value="DEOXYCYTIDYLATE DEAMINASE"/>
    <property type="match status" value="1"/>
</dbReference>
<dbReference type="PANTHER" id="PTHR11086">
    <property type="entry name" value="DEOXYCYTIDYLATE DEAMINASE-RELATED"/>
    <property type="match status" value="1"/>
</dbReference>
<comment type="similarity">
    <text evidence="1">Belongs to the cytidine and deoxycytidylate deaminase family.</text>
</comment>
<protein>
    <submittedName>
        <fullName evidence="6">Deoxycytidylate deaminase</fullName>
    </submittedName>
</protein>
<keyword evidence="2" id="KW-0479">Metal-binding</keyword>
<dbReference type="Gene3D" id="3.40.50.300">
    <property type="entry name" value="P-loop containing nucleotide triphosphate hydrolases"/>
    <property type="match status" value="1"/>
</dbReference>
<dbReference type="AlphaFoldDB" id="A0A8J3A4D8"/>
<dbReference type="Gene3D" id="3.40.140.10">
    <property type="entry name" value="Cytidine Deaminase, domain 2"/>
    <property type="match status" value="1"/>
</dbReference>
<dbReference type="InterPro" id="IPR016193">
    <property type="entry name" value="Cytidine_deaminase-like"/>
</dbReference>
<evidence type="ECO:0000313" key="7">
    <source>
        <dbReference type="Proteomes" id="UP000621856"/>
    </source>
</evidence>
<dbReference type="PROSITE" id="PS00903">
    <property type="entry name" value="CYT_DCMP_DEAMINASES_1"/>
    <property type="match status" value="1"/>
</dbReference>
<evidence type="ECO:0000256" key="3">
    <source>
        <dbReference type="ARBA" id="ARBA00022801"/>
    </source>
</evidence>
<comment type="caution">
    <text evidence="6">The sequence shown here is derived from an EMBL/GenBank/DDBJ whole genome shotgun (WGS) entry which is preliminary data.</text>
</comment>
<keyword evidence="4" id="KW-0862">Zinc</keyword>
<dbReference type="RefSeq" id="WP_155140887.1">
    <property type="nucleotide sequence ID" value="NZ_BMGZ01000002.1"/>
</dbReference>
<gene>
    <name evidence="6" type="ORF">GCM10011355_24570</name>
</gene>
<evidence type="ECO:0000256" key="2">
    <source>
        <dbReference type="ARBA" id="ARBA00022723"/>
    </source>
</evidence>
<dbReference type="NCBIfam" id="NF041025">
    <property type="entry name" value="antiphage_deaminase"/>
    <property type="match status" value="1"/>
</dbReference>
<dbReference type="EMBL" id="BMGZ01000002">
    <property type="protein sequence ID" value="GGH99193.1"/>
    <property type="molecule type" value="Genomic_DNA"/>
</dbReference>
<evidence type="ECO:0000256" key="1">
    <source>
        <dbReference type="ARBA" id="ARBA00006576"/>
    </source>
</evidence>
<evidence type="ECO:0000256" key="4">
    <source>
        <dbReference type="ARBA" id="ARBA00022833"/>
    </source>
</evidence>
<accession>A0A8J3A4D8</accession>
<organism evidence="6 7">
    <name type="scientific">Aquisalinus luteolus</name>
    <dbReference type="NCBI Taxonomy" id="1566827"/>
    <lineage>
        <taxon>Bacteria</taxon>
        <taxon>Pseudomonadati</taxon>
        <taxon>Pseudomonadota</taxon>
        <taxon>Alphaproteobacteria</taxon>
        <taxon>Parvularculales</taxon>
        <taxon>Parvularculaceae</taxon>
        <taxon>Aquisalinus</taxon>
    </lineage>
</organism>
<reference evidence="6" key="1">
    <citation type="journal article" date="2014" name="Int. J. Syst. Evol. Microbiol.">
        <title>Complete genome sequence of Corynebacterium casei LMG S-19264T (=DSM 44701T), isolated from a smear-ripened cheese.</title>
        <authorList>
            <consortium name="US DOE Joint Genome Institute (JGI-PGF)"/>
            <person name="Walter F."/>
            <person name="Albersmeier A."/>
            <person name="Kalinowski J."/>
            <person name="Ruckert C."/>
        </authorList>
    </citation>
    <scope>NUCLEOTIDE SEQUENCE</scope>
    <source>
        <strain evidence="6">CGMCC 1.14984</strain>
    </source>
</reference>
<dbReference type="Pfam" id="PF00383">
    <property type="entry name" value="dCMP_cyt_deam_1"/>
    <property type="match status" value="1"/>
</dbReference>
<sequence>MNFELPQQEFPELIFGLIAPIGVDLGLVSDKLEDELSTMGYKSELLKLTDLMKEIPSEVSIDTSSHVSAYNGKIEYANDLRSRYGDDVMSVLAISAIRSLRQEIHKTASVNVSPEINLAETPVQRQAYIIRQLKRPEEVNLLRSVYGRQFILISAYAPPKSRLRNIESKQRESLGGLTPEQEVHSEAYSIIQKDEREIESAHGQNVNDAFPLGDVFIDATTKSTCQKTLNRFISVFFGNNQISPTRDEYGMYTAKSASLRSSDLSRQVGAAIFSEYTEVQTLGCNEVPKAGGGTYWEEYKPDARDFTFGQDPNDRIKKEIIVDIIDRLRVNGDLSDALLKEKASTDILQKLLENETLTGISESKVMDLIEFGRIIHAEMCAITDAARKGISLRGSKMYVTTFPCHLCAKHIVGAGIKEVVFIEPYPKSYAKELHSDSIDLDEEDPTNKVKFRPFTGISPYRYRDLFEKGKRKKSGKAQEWHMGDKRPMIRVYFPAYFEAEVLLVSALSQKLKQHSSADVTDKK</sequence>
<dbReference type="SUPFAM" id="SSF53927">
    <property type="entry name" value="Cytidine deaminase-like"/>
    <property type="match status" value="1"/>
</dbReference>
<dbReference type="PROSITE" id="PS51747">
    <property type="entry name" value="CYT_DCMP_DEAMINASES_2"/>
    <property type="match status" value="1"/>
</dbReference>
<name>A0A8J3A4D8_9PROT</name>
<dbReference type="GO" id="GO:0004132">
    <property type="term" value="F:dCMP deaminase activity"/>
    <property type="evidence" value="ECO:0007669"/>
    <property type="project" value="TreeGrafter"/>
</dbReference>
<dbReference type="InterPro" id="IPR016192">
    <property type="entry name" value="APOBEC/CMP_deaminase_Zn-bd"/>
</dbReference>
<dbReference type="InterPro" id="IPR015517">
    <property type="entry name" value="dCMP_deaminase-rel"/>
</dbReference>
<keyword evidence="3" id="KW-0378">Hydrolase</keyword>
<dbReference type="Proteomes" id="UP000621856">
    <property type="component" value="Unassembled WGS sequence"/>
</dbReference>
<evidence type="ECO:0000259" key="5">
    <source>
        <dbReference type="PROSITE" id="PS51747"/>
    </source>
</evidence>
<reference evidence="6" key="2">
    <citation type="submission" date="2020-09" db="EMBL/GenBank/DDBJ databases">
        <authorList>
            <person name="Sun Q."/>
            <person name="Zhou Y."/>
        </authorList>
    </citation>
    <scope>NUCLEOTIDE SEQUENCE</scope>
    <source>
        <strain evidence="6">CGMCC 1.14984</strain>
    </source>
</reference>
<dbReference type="GO" id="GO:0005737">
    <property type="term" value="C:cytoplasm"/>
    <property type="evidence" value="ECO:0007669"/>
    <property type="project" value="TreeGrafter"/>
</dbReference>
<proteinExistence type="inferred from homology"/>
<feature type="domain" description="CMP/dCMP-type deaminase" evidence="5">
    <location>
        <begin position="245"/>
        <end position="432"/>
    </location>
</feature>
<dbReference type="InterPro" id="IPR027417">
    <property type="entry name" value="P-loop_NTPase"/>
</dbReference>
<evidence type="ECO:0000313" key="6">
    <source>
        <dbReference type="EMBL" id="GGH99193.1"/>
    </source>
</evidence>